<keyword evidence="3" id="KW-1015">Disulfide bond</keyword>
<evidence type="ECO:0000256" key="3">
    <source>
        <dbReference type="ARBA" id="ARBA00023157"/>
    </source>
</evidence>
<dbReference type="OrthoDB" id="1120316at2"/>
<evidence type="ECO:0000256" key="1">
    <source>
        <dbReference type="ARBA" id="ARBA00004196"/>
    </source>
</evidence>
<dbReference type="SUPFAM" id="SSF52833">
    <property type="entry name" value="Thioredoxin-like"/>
    <property type="match status" value="1"/>
</dbReference>
<sequence length="509" mass="59240">MIKQQIYFLSIFLLIISCTPSSDIQKEYATSIVAGTSKISGKINLPHSVIKDSITVTIYVSHPITGENVEYEILLDQSRIFSQEIDIETETSLVGLKTNLDPYKVFRIKAINNDSAHIEITYDSGNALKNVEIIPAMNKYDMMQSVEIFNKMASYIPTDPNLEYPHLYNKSIDEFQSIVKKNFSRRLELFVDNDNLLSEEFKDFIAKDYQLFLYTRHVFAYEAQMKINYRKATRDKVNIPDIQKIDRSHFRFLKNFDLSDSQYLMIYSFSEFQDSILKNEILAIPTIGERDIPSWLNEVKGILSNLVGFDEGQYYDILVANAYSRQLKEESRSLSAMQKENIANYWKDGEIVKILFRKNENVIAYEKLKSPTVVNDISLVPKEEVMHNILSAYKNKVVFIDLWATWCGPCLHAMKQFNTVKGDFQGKDIAFVYITNRSSPKKLWEEKIKGIGHNHYYLTDEQWEYIMNQFDFDYIPSYLLYSKEGRMVNKFSSFPGNHVVKAEISKLFN</sequence>
<comment type="caution">
    <text evidence="6">The sequence shown here is derived from an EMBL/GenBank/DDBJ whole genome shotgun (WGS) entry which is preliminary data.</text>
</comment>
<dbReference type="Pfam" id="PF13905">
    <property type="entry name" value="Thioredoxin_8"/>
    <property type="match status" value="1"/>
</dbReference>
<evidence type="ECO:0000259" key="5">
    <source>
        <dbReference type="PROSITE" id="PS51352"/>
    </source>
</evidence>
<dbReference type="PANTHER" id="PTHR42852">
    <property type="entry name" value="THIOL:DISULFIDE INTERCHANGE PROTEIN DSBE"/>
    <property type="match status" value="1"/>
</dbReference>
<keyword evidence="2" id="KW-0201">Cytochrome c-type biogenesis</keyword>
<dbReference type="PROSITE" id="PS51257">
    <property type="entry name" value="PROKAR_LIPOPROTEIN"/>
    <property type="match status" value="1"/>
</dbReference>
<dbReference type="EMBL" id="SMBZ01000054">
    <property type="protein sequence ID" value="TCV07285.1"/>
    <property type="molecule type" value="Genomic_DNA"/>
</dbReference>
<dbReference type="GO" id="GO:0016853">
    <property type="term" value="F:isomerase activity"/>
    <property type="evidence" value="ECO:0007669"/>
    <property type="project" value="UniProtKB-KW"/>
</dbReference>
<dbReference type="InterPro" id="IPR012336">
    <property type="entry name" value="Thioredoxin-like_fold"/>
</dbReference>
<keyword evidence="4" id="KW-0676">Redox-active center</keyword>
<dbReference type="GO" id="GO:0030313">
    <property type="term" value="C:cell envelope"/>
    <property type="evidence" value="ECO:0007669"/>
    <property type="project" value="UniProtKB-SubCell"/>
</dbReference>
<gene>
    <name evidence="6" type="ORF">EDC17_105416</name>
</gene>
<dbReference type="CDD" id="cd02966">
    <property type="entry name" value="TlpA_like_family"/>
    <property type="match status" value="1"/>
</dbReference>
<protein>
    <submittedName>
        <fullName evidence="6">Thiol-disulfide isomerase/thioredoxin</fullName>
    </submittedName>
</protein>
<evidence type="ECO:0000256" key="2">
    <source>
        <dbReference type="ARBA" id="ARBA00022748"/>
    </source>
</evidence>
<dbReference type="Proteomes" id="UP000295197">
    <property type="component" value="Unassembled WGS sequence"/>
</dbReference>
<reference evidence="6 7" key="1">
    <citation type="submission" date="2019-03" db="EMBL/GenBank/DDBJ databases">
        <title>Genomic Encyclopedia of Type Strains, Phase IV (KMG-IV): sequencing the most valuable type-strain genomes for metagenomic binning, comparative biology and taxonomic classification.</title>
        <authorList>
            <person name="Goeker M."/>
        </authorList>
    </citation>
    <scope>NUCLEOTIDE SEQUENCE [LARGE SCALE GENOMIC DNA]</scope>
    <source>
        <strain evidence="6 7">DSM 22362</strain>
    </source>
</reference>
<evidence type="ECO:0000313" key="6">
    <source>
        <dbReference type="EMBL" id="TCV07285.1"/>
    </source>
</evidence>
<keyword evidence="6" id="KW-0413">Isomerase</keyword>
<organism evidence="6 7">
    <name type="scientific">Sphingobacterium alimentarium</name>
    <dbReference type="NCBI Taxonomy" id="797292"/>
    <lineage>
        <taxon>Bacteria</taxon>
        <taxon>Pseudomonadati</taxon>
        <taxon>Bacteroidota</taxon>
        <taxon>Sphingobacteriia</taxon>
        <taxon>Sphingobacteriales</taxon>
        <taxon>Sphingobacteriaceae</taxon>
        <taxon>Sphingobacterium</taxon>
    </lineage>
</organism>
<dbReference type="Gene3D" id="3.40.30.10">
    <property type="entry name" value="Glutaredoxin"/>
    <property type="match status" value="1"/>
</dbReference>
<dbReference type="InterPro" id="IPR036249">
    <property type="entry name" value="Thioredoxin-like_sf"/>
</dbReference>
<evidence type="ECO:0000313" key="7">
    <source>
        <dbReference type="Proteomes" id="UP000295197"/>
    </source>
</evidence>
<keyword evidence="7" id="KW-1185">Reference proteome</keyword>
<dbReference type="PROSITE" id="PS51352">
    <property type="entry name" value="THIOREDOXIN_2"/>
    <property type="match status" value="1"/>
</dbReference>
<name>A0A4V2VTP0_9SPHI</name>
<dbReference type="InterPro" id="IPR013766">
    <property type="entry name" value="Thioredoxin_domain"/>
</dbReference>
<dbReference type="RefSeq" id="WP_132778832.1">
    <property type="nucleotide sequence ID" value="NZ_SMBZ01000054.1"/>
</dbReference>
<evidence type="ECO:0000256" key="4">
    <source>
        <dbReference type="ARBA" id="ARBA00023284"/>
    </source>
</evidence>
<dbReference type="InterPro" id="IPR050553">
    <property type="entry name" value="Thioredoxin_ResA/DsbE_sf"/>
</dbReference>
<dbReference type="AlphaFoldDB" id="A0A4V2VTP0"/>
<proteinExistence type="predicted"/>
<dbReference type="GO" id="GO:0017004">
    <property type="term" value="P:cytochrome complex assembly"/>
    <property type="evidence" value="ECO:0007669"/>
    <property type="project" value="UniProtKB-KW"/>
</dbReference>
<feature type="domain" description="Thioredoxin" evidence="5">
    <location>
        <begin position="368"/>
        <end position="509"/>
    </location>
</feature>
<accession>A0A4V2VTP0</accession>
<dbReference type="PANTHER" id="PTHR42852:SF6">
    <property type="entry name" value="THIOL:DISULFIDE INTERCHANGE PROTEIN DSBE"/>
    <property type="match status" value="1"/>
</dbReference>
<comment type="subcellular location">
    <subcellularLocation>
        <location evidence="1">Cell envelope</location>
    </subcellularLocation>
</comment>